<proteinExistence type="predicted"/>
<dbReference type="GeneID" id="65113126"/>
<sequence length="56" mass="6230">MSKATHTIDFGFGKIVAQKSGHYFNVIESHDPMIPANTKFPVNDTLVLEAKVIELE</sequence>
<dbReference type="EMBL" id="MH179476">
    <property type="protein sequence ID" value="AWH14754.1"/>
    <property type="molecule type" value="Genomic_DNA"/>
</dbReference>
<dbReference type="RefSeq" id="YP_010095490.1">
    <property type="nucleotide sequence ID" value="NC_055746.1"/>
</dbReference>
<evidence type="ECO:0000313" key="1">
    <source>
        <dbReference type="EMBL" id="AWH14754.1"/>
    </source>
</evidence>
<organism evidence="1 2">
    <name type="scientific">Aeromonas phage 50AhydR13PP</name>
    <dbReference type="NCBI Taxonomy" id="2163978"/>
    <lineage>
        <taxon>Viruses</taxon>
        <taxon>Duplodnaviria</taxon>
        <taxon>Heunggongvirae</taxon>
        <taxon>Uroviricota</taxon>
        <taxon>Caudoviricetes</taxon>
        <taxon>Pantevenvirales</taxon>
        <taxon>Straboviridae</taxon>
        <taxon>Tulanevirus</taxon>
        <taxon>Tulanevirus 50ahydr13pp</taxon>
    </lineage>
</organism>
<evidence type="ECO:0000313" key="2">
    <source>
        <dbReference type="Proteomes" id="UP000246321"/>
    </source>
</evidence>
<accession>A0A2S1PDW2</accession>
<keyword evidence="2" id="KW-1185">Reference proteome</keyword>
<dbReference type="Proteomes" id="UP000246321">
    <property type="component" value="Segment"/>
</dbReference>
<dbReference type="KEGG" id="vg:65113126"/>
<reference evidence="1 2" key="1">
    <citation type="submission" date="2018-04" db="EMBL/GenBank/DDBJ databases">
        <title>Complete genome sequences of new Aeromonas and Pseudomonas phages promising in phage therapy dedicated to aquaculture.</title>
        <authorList>
            <person name="Kolsut J."/>
            <person name="Wojcik E."/>
            <person name="Wojtasik A."/>
            <person name="Dastych J."/>
        </authorList>
    </citation>
    <scope>NUCLEOTIDE SEQUENCE [LARGE SCALE GENOMIC DNA]</scope>
</reference>
<name>A0A2S1PDW2_9CAUD</name>
<protein>
    <submittedName>
        <fullName evidence="1">Uncharacterized protein</fullName>
    </submittedName>
</protein>